<keyword evidence="2" id="KW-1185">Reference proteome</keyword>
<evidence type="ECO:0000313" key="1">
    <source>
        <dbReference type="EMBL" id="QXT63276.1"/>
    </source>
</evidence>
<proteinExistence type="predicted"/>
<dbReference type="RefSeq" id="WP_219083012.1">
    <property type="nucleotide sequence ID" value="NZ_CP079216.1"/>
</dbReference>
<sequence>MSDARGLALATAVAVTGILAGCAPAEREEPAIDPAAAVVPALEELVADPATSLGSLTWTPDQLSIITSSADGTLSRILAPRSLDPQPTSIQVAALTADSLDPETLGAELTALKESCDESWYRVSLYAVTASSHVSSVQCGADAQSVTGADPVASRLDGKLVPALTGQWSAAELQTALDELTLLAPSGIVQSVQLSPDRVTARLTRADASNGCQPEVWRSLDGTDVGTVCWSGTAEPGVDLAGLTGEALADALYAASGGDVLTDPTITLTVQDGTPTVAVAGVGSAPVS</sequence>
<protein>
    <recommendedName>
        <fullName evidence="3">GerMN domain-containing protein</fullName>
    </recommendedName>
</protein>
<reference evidence="1 2" key="1">
    <citation type="submission" date="2021-07" db="EMBL/GenBank/DDBJ databases">
        <title>complete genome sequencing of Tessaracoccus sp.J1M15.</title>
        <authorList>
            <person name="Bae J.-W."/>
            <person name="Kim D.-y."/>
        </authorList>
    </citation>
    <scope>NUCLEOTIDE SEQUENCE [LARGE SCALE GENOMIC DNA]</scope>
    <source>
        <strain evidence="1 2">J1M15</strain>
    </source>
</reference>
<dbReference type="PROSITE" id="PS51257">
    <property type="entry name" value="PROKAR_LIPOPROTEIN"/>
    <property type="match status" value="1"/>
</dbReference>
<gene>
    <name evidence="1" type="ORF">KDB89_01965</name>
</gene>
<accession>A0ABX8SIS0</accession>
<dbReference type="Proteomes" id="UP000824504">
    <property type="component" value="Chromosome"/>
</dbReference>
<name>A0ABX8SIS0_9ACTN</name>
<organism evidence="1 2">
    <name type="scientific">Tessaracoccus palaemonis</name>
    <dbReference type="NCBI Taxonomy" id="2829499"/>
    <lineage>
        <taxon>Bacteria</taxon>
        <taxon>Bacillati</taxon>
        <taxon>Actinomycetota</taxon>
        <taxon>Actinomycetes</taxon>
        <taxon>Propionibacteriales</taxon>
        <taxon>Propionibacteriaceae</taxon>
        <taxon>Tessaracoccus</taxon>
    </lineage>
</organism>
<dbReference type="EMBL" id="CP079216">
    <property type="protein sequence ID" value="QXT63276.1"/>
    <property type="molecule type" value="Genomic_DNA"/>
</dbReference>
<evidence type="ECO:0008006" key="3">
    <source>
        <dbReference type="Google" id="ProtNLM"/>
    </source>
</evidence>
<evidence type="ECO:0000313" key="2">
    <source>
        <dbReference type="Proteomes" id="UP000824504"/>
    </source>
</evidence>